<sequence>MSTADAQAAGATPEPVGARGPSAARARLLRTASELFYADGVRAVGVDRVIAEAGVTRATFYRHFPGKEALVVAYLDATDRAVRAAVGDVPQDAAAAGEWLTGMTLRVADELCRPGFRGCPFINAAAEFPDPGSPVRRVVRAHRDWLQDAATRALRAGGHPDPHEGGRRWTALRDGAMVAGYLDDADAARATLRDAVEDLVRAR</sequence>
<name>A0ABR8QFD5_9CELL</name>
<protein>
    <submittedName>
        <fullName evidence="7">TetR/AcrR family transcriptional regulator</fullName>
    </submittedName>
</protein>
<proteinExistence type="predicted"/>
<keyword evidence="3" id="KW-0804">Transcription</keyword>
<dbReference type="PROSITE" id="PS50977">
    <property type="entry name" value="HTH_TETR_2"/>
    <property type="match status" value="1"/>
</dbReference>
<keyword evidence="1" id="KW-0805">Transcription regulation</keyword>
<dbReference type="Proteomes" id="UP000604241">
    <property type="component" value="Unassembled WGS sequence"/>
</dbReference>
<organism evidence="7 8">
    <name type="scientific">Cellulomonas avistercoris</name>
    <dbReference type="NCBI Taxonomy" id="2762242"/>
    <lineage>
        <taxon>Bacteria</taxon>
        <taxon>Bacillati</taxon>
        <taxon>Actinomycetota</taxon>
        <taxon>Actinomycetes</taxon>
        <taxon>Micrococcales</taxon>
        <taxon>Cellulomonadaceae</taxon>
        <taxon>Cellulomonas</taxon>
    </lineage>
</organism>
<reference evidence="7 8" key="1">
    <citation type="submission" date="2020-08" db="EMBL/GenBank/DDBJ databases">
        <title>A Genomic Blueprint of the Chicken Gut Microbiome.</title>
        <authorList>
            <person name="Gilroy R."/>
            <person name="Ravi A."/>
            <person name="Getino M."/>
            <person name="Pursley I."/>
            <person name="Horton D.L."/>
            <person name="Alikhan N.-F."/>
            <person name="Baker D."/>
            <person name="Gharbi K."/>
            <person name="Hall N."/>
            <person name="Watson M."/>
            <person name="Adriaenssens E.M."/>
            <person name="Foster-Nyarko E."/>
            <person name="Jarju S."/>
            <person name="Secka A."/>
            <person name="Antonio M."/>
            <person name="Oren A."/>
            <person name="Chaudhuri R."/>
            <person name="La Ragione R.M."/>
            <person name="Hildebrand F."/>
            <person name="Pallen M.J."/>
        </authorList>
    </citation>
    <scope>NUCLEOTIDE SEQUENCE [LARGE SCALE GENOMIC DNA]</scope>
    <source>
        <strain evidence="7 8">Sa3CUA2</strain>
    </source>
</reference>
<evidence type="ECO:0000256" key="3">
    <source>
        <dbReference type="ARBA" id="ARBA00023163"/>
    </source>
</evidence>
<gene>
    <name evidence="7" type="ORF">H9657_12420</name>
</gene>
<evidence type="ECO:0000259" key="6">
    <source>
        <dbReference type="PROSITE" id="PS50977"/>
    </source>
</evidence>
<keyword evidence="2 4" id="KW-0238">DNA-binding</keyword>
<evidence type="ECO:0000256" key="5">
    <source>
        <dbReference type="SAM" id="MobiDB-lite"/>
    </source>
</evidence>
<feature type="DNA-binding region" description="H-T-H motif" evidence="4">
    <location>
        <begin position="45"/>
        <end position="64"/>
    </location>
</feature>
<evidence type="ECO:0000256" key="1">
    <source>
        <dbReference type="ARBA" id="ARBA00023015"/>
    </source>
</evidence>
<dbReference type="SUPFAM" id="SSF48498">
    <property type="entry name" value="Tetracyclin repressor-like, C-terminal domain"/>
    <property type="match status" value="1"/>
</dbReference>
<evidence type="ECO:0000256" key="4">
    <source>
        <dbReference type="PROSITE-ProRule" id="PRU00335"/>
    </source>
</evidence>
<dbReference type="EMBL" id="JACSQV010000010">
    <property type="protein sequence ID" value="MBD7919075.1"/>
    <property type="molecule type" value="Genomic_DNA"/>
</dbReference>
<evidence type="ECO:0000313" key="7">
    <source>
        <dbReference type="EMBL" id="MBD7919075.1"/>
    </source>
</evidence>
<dbReference type="InterPro" id="IPR036271">
    <property type="entry name" value="Tet_transcr_reg_TetR-rel_C_sf"/>
</dbReference>
<dbReference type="Gene3D" id="1.10.357.10">
    <property type="entry name" value="Tetracycline Repressor, domain 2"/>
    <property type="match status" value="1"/>
</dbReference>
<evidence type="ECO:0000256" key="2">
    <source>
        <dbReference type="ARBA" id="ARBA00023125"/>
    </source>
</evidence>
<dbReference type="PRINTS" id="PR00455">
    <property type="entry name" value="HTHTETR"/>
</dbReference>
<dbReference type="Pfam" id="PF00440">
    <property type="entry name" value="TetR_N"/>
    <property type="match status" value="1"/>
</dbReference>
<dbReference type="InterPro" id="IPR009057">
    <property type="entry name" value="Homeodomain-like_sf"/>
</dbReference>
<keyword evidence="8" id="KW-1185">Reference proteome</keyword>
<dbReference type="PANTHER" id="PTHR47506:SF1">
    <property type="entry name" value="HTH-TYPE TRANSCRIPTIONAL REGULATOR YJDC"/>
    <property type="match status" value="1"/>
</dbReference>
<feature type="region of interest" description="Disordered" evidence="5">
    <location>
        <begin position="1"/>
        <end position="22"/>
    </location>
</feature>
<dbReference type="PANTHER" id="PTHR47506">
    <property type="entry name" value="TRANSCRIPTIONAL REGULATORY PROTEIN"/>
    <property type="match status" value="1"/>
</dbReference>
<accession>A0ABR8QFD5</accession>
<feature type="domain" description="HTH tetR-type" evidence="6">
    <location>
        <begin position="22"/>
        <end position="82"/>
    </location>
</feature>
<dbReference type="SUPFAM" id="SSF46689">
    <property type="entry name" value="Homeodomain-like"/>
    <property type="match status" value="1"/>
</dbReference>
<dbReference type="InterPro" id="IPR001647">
    <property type="entry name" value="HTH_TetR"/>
</dbReference>
<comment type="caution">
    <text evidence="7">The sequence shown here is derived from an EMBL/GenBank/DDBJ whole genome shotgun (WGS) entry which is preliminary data.</text>
</comment>
<dbReference type="RefSeq" id="WP_191783727.1">
    <property type="nucleotide sequence ID" value="NZ_JACSQV010000010.1"/>
</dbReference>
<evidence type="ECO:0000313" key="8">
    <source>
        <dbReference type="Proteomes" id="UP000604241"/>
    </source>
</evidence>